<accession>A0A1Q9F644</accession>
<organism evidence="1 2">
    <name type="scientific">Symbiodinium microadriaticum</name>
    <name type="common">Dinoflagellate</name>
    <name type="synonym">Zooxanthella microadriatica</name>
    <dbReference type="NCBI Taxonomy" id="2951"/>
    <lineage>
        <taxon>Eukaryota</taxon>
        <taxon>Sar</taxon>
        <taxon>Alveolata</taxon>
        <taxon>Dinophyceae</taxon>
        <taxon>Suessiales</taxon>
        <taxon>Symbiodiniaceae</taxon>
        <taxon>Symbiodinium</taxon>
    </lineage>
</organism>
<name>A0A1Q9F644_SYMMI</name>
<proteinExistence type="predicted"/>
<evidence type="ECO:0000313" key="2">
    <source>
        <dbReference type="Proteomes" id="UP000186817"/>
    </source>
</evidence>
<reference evidence="1 2" key="1">
    <citation type="submission" date="2016-02" db="EMBL/GenBank/DDBJ databases">
        <title>Genome analysis of coral dinoflagellate symbionts highlights evolutionary adaptations to a symbiotic lifestyle.</title>
        <authorList>
            <person name="Aranda M."/>
            <person name="Li Y."/>
            <person name="Liew Y.J."/>
            <person name="Baumgarten S."/>
            <person name="Simakov O."/>
            <person name="Wilson M."/>
            <person name="Piel J."/>
            <person name="Ashoor H."/>
            <person name="Bougouffa S."/>
            <person name="Bajic V.B."/>
            <person name="Ryu T."/>
            <person name="Ravasi T."/>
            <person name="Bayer T."/>
            <person name="Micklem G."/>
            <person name="Kim H."/>
            <person name="Bhak J."/>
            <person name="Lajeunesse T.C."/>
            <person name="Voolstra C.R."/>
        </authorList>
    </citation>
    <scope>NUCLEOTIDE SEQUENCE [LARGE SCALE GENOMIC DNA]</scope>
    <source>
        <strain evidence="1 2">CCMP2467</strain>
    </source>
</reference>
<dbReference type="EMBL" id="LSRX01000007">
    <property type="protein sequence ID" value="OLQ15117.1"/>
    <property type="molecule type" value="Genomic_DNA"/>
</dbReference>
<protein>
    <submittedName>
        <fullName evidence="1">Uncharacterized protein</fullName>
    </submittedName>
</protein>
<gene>
    <name evidence="1" type="ORF">AK812_SmicGene728</name>
</gene>
<dbReference type="OrthoDB" id="10299326at2759"/>
<evidence type="ECO:0000313" key="1">
    <source>
        <dbReference type="EMBL" id="OLQ15117.1"/>
    </source>
</evidence>
<dbReference type="AlphaFoldDB" id="A0A1Q9F644"/>
<sequence length="185" mass="19699">MCFGPAPRDAALRRVFGDHRRAWAAARIFHEEAGNSVLLVDMNIEVALADARRIEALAKGFIRGCAARSGRPAFVRLDVVDEWLRSVDAAIVAVGGSRFAGADCKSHARLLCTPAYAADHPDGASDYIRKTCIIGVGASSSLKVLGVHTRSEDVCSADMDKLTLTVAPARAAVEGLQDPAVELTR</sequence>
<comment type="caution">
    <text evidence="1">The sequence shown here is derived from an EMBL/GenBank/DDBJ whole genome shotgun (WGS) entry which is preliminary data.</text>
</comment>
<keyword evidence="2" id="KW-1185">Reference proteome</keyword>
<dbReference type="Proteomes" id="UP000186817">
    <property type="component" value="Unassembled WGS sequence"/>
</dbReference>